<feature type="signal peptide" evidence="1">
    <location>
        <begin position="1"/>
        <end position="24"/>
    </location>
</feature>
<reference evidence="2 3" key="1">
    <citation type="submission" date="2023-04" db="EMBL/GenBank/DDBJ databases">
        <title>Complete genome sequence of Alisedimentitalea scapharcae.</title>
        <authorList>
            <person name="Rong J.-C."/>
            <person name="Yi M.-L."/>
            <person name="Zhao Q."/>
        </authorList>
    </citation>
    <scope>NUCLEOTIDE SEQUENCE [LARGE SCALE GENOMIC DNA]</scope>
    <source>
        <strain evidence="2 3">KCTC 42119</strain>
    </source>
</reference>
<keyword evidence="3" id="KW-1185">Reference proteome</keyword>
<accession>A0ABZ2XU59</accession>
<dbReference type="EMBL" id="CP123584">
    <property type="protein sequence ID" value="WZK88847.1"/>
    <property type="molecule type" value="Genomic_DNA"/>
</dbReference>
<sequence length="506" mass="52890">MSVSFARGLSAASIFAISTSTGWADVSPQDVWSDWKSYLTGMGYDISAQESQSGGVLTVSDLSLGMQVPDAEGVVTMTMPQLVFTDNGDGSVNVTLPAEFPMLMSMRPDGEESVDIELNYAHADAVMTVSGDPDDMTSDYSASTASIALKSLNVDGEAVPASVGNFAMTMNNVASSTQTIVAEGRSYAQNMSADSLTYQLGFKDPDSDDQASFNGTLNQIGFQGTAAVPADANPNDVRAMLDAGFSFDGTFSYGQATTSMSGAGDGETFGFEGQTQDGAVGVAMSATHLSYDVQQKATSMSISSGELPFPIMLSMSGFGFNMSMPIAKSDAEQDFAFGISLTEFTVPDMLWGMVDPAAIMPRDPATIVVDLSGKAKMLFDLMDPESAAEMGDQPPGELNALTVNDLQVAAAGAKIAGTGDFTFDNTDLQSFDGMPAPSGVANLSISGANGLIDRLIQMGFLAEEDAMGARMMMGMLAVPGETPDTLTSKIEINDQGHIIANGQRIK</sequence>
<keyword evidence="1" id="KW-0732">Signal</keyword>
<dbReference type="RefSeq" id="WP_406646521.1">
    <property type="nucleotide sequence ID" value="NZ_CP123584.1"/>
</dbReference>
<evidence type="ECO:0000256" key="1">
    <source>
        <dbReference type="SAM" id="SignalP"/>
    </source>
</evidence>
<evidence type="ECO:0000313" key="2">
    <source>
        <dbReference type="EMBL" id="WZK88847.1"/>
    </source>
</evidence>
<proteinExistence type="predicted"/>
<dbReference type="Proteomes" id="UP001623232">
    <property type="component" value="Chromosome"/>
</dbReference>
<gene>
    <name evidence="2" type="ORF">QEZ52_19970</name>
</gene>
<evidence type="ECO:0000313" key="3">
    <source>
        <dbReference type="Proteomes" id="UP001623232"/>
    </source>
</evidence>
<organism evidence="2 3">
    <name type="scientific">Aliisedimentitalea scapharcae</name>
    <dbReference type="NCBI Taxonomy" id="1524259"/>
    <lineage>
        <taxon>Bacteria</taxon>
        <taxon>Pseudomonadati</taxon>
        <taxon>Pseudomonadota</taxon>
        <taxon>Alphaproteobacteria</taxon>
        <taxon>Rhodobacterales</taxon>
        <taxon>Roseobacteraceae</taxon>
        <taxon>Aliisedimentitalea</taxon>
    </lineage>
</organism>
<dbReference type="InterPro" id="IPR018666">
    <property type="entry name" value="DUF2125"/>
</dbReference>
<feature type="chain" id="PRO_5046331870" evidence="1">
    <location>
        <begin position="25"/>
        <end position="506"/>
    </location>
</feature>
<protein>
    <submittedName>
        <fullName evidence="2">DUF2125 domain-containing protein</fullName>
    </submittedName>
</protein>
<name>A0ABZ2XU59_9RHOB</name>
<dbReference type="Pfam" id="PF09898">
    <property type="entry name" value="DUF2125"/>
    <property type="match status" value="1"/>
</dbReference>